<evidence type="ECO:0000256" key="2">
    <source>
        <dbReference type="SAM" id="MobiDB-lite"/>
    </source>
</evidence>
<dbReference type="CDD" id="cd11860">
    <property type="entry name" value="SH3_DLG5"/>
    <property type="match status" value="1"/>
</dbReference>
<feature type="domain" description="PDZ" evidence="4">
    <location>
        <begin position="625"/>
        <end position="702"/>
    </location>
</feature>
<name>A0A023F3C4_TRIIF</name>
<feature type="region of interest" description="Disordered" evidence="2">
    <location>
        <begin position="339"/>
        <end position="360"/>
    </location>
</feature>
<dbReference type="SUPFAM" id="SSF52540">
    <property type="entry name" value="P-loop containing nucleoside triphosphate hydrolases"/>
    <property type="match status" value="1"/>
</dbReference>
<evidence type="ECO:0000259" key="3">
    <source>
        <dbReference type="PROSITE" id="PS50052"/>
    </source>
</evidence>
<dbReference type="InterPro" id="IPR008144">
    <property type="entry name" value="Guanylate_kin-like_dom"/>
</dbReference>
<dbReference type="SUPFAM" id="SSF50156">
    <property type="entry name" value="PDZ domain-like"/>
    <property type="match status" value="4"/>
</dbReference>
<feature type="region of interest" description="Disordered" evidence="2">
    <location>
        <begin position="971"/>
        <end position="991"/>
    </location>
</feature>
<dbReference type="InterPro" id="IPR027417">
    <property type="entry name" value="P-loop_NTPase"/>
</dbReference>
<reference evidence="5" key="1">
    <citation type="journal article" date="2014" name="PLoS Negl. Trop. Dis.">
        <title>An updated insight into the Sialotranscriptome of Triatoma infestans: developmental stage and geographic variations.</title>
        <authorList>
            <person name="Schwarz A."/>
            <person name="Medrano-Mercado N."/>
            <person name="Schaub G.A."/>
            <person name="Struchiner C.J."/>
            <person name="Bargues M.D."/>
            <person name="Levy M.Z."/>
            <person name="Ribeiro J.M."/>
        </authorList>
    </citation>
    <scope>NUCLEOTIDE SEQUENCE</scope>
    <source>
        <strain evidence="5">Chile</strain>
        <tissue evidence="5">Salivary glands</tissue>
    </source>
</reference>
<dbReference type="Gene3D" id="2.30.42.10">
    <property type="match status" value="4"/>
</dbReference>
<dbReference type="InterPro" id="IPR035537">
    <property type="entry name" value="DLG5_SH3"/>
</dbReference>
<accession>A0A023F3C4</accession>
<dbReference type="InterPro" id="IPR001478">
    <property type="entry name" value="PDZ"/>
</dbReference>
<feature type="compositionally biased region" description="Polar residues" evidence="2">
    <location>
        <begin position="772"/>
        <end position="789"/>
    </location>
</feature>
<feature type="compositionally biased region" description="Low complexity" evidence="2">
    <location>
        <begin position="1215"/>
        <end position="1229"/>
    </location>
</feature>
<feature type="coiled-coil region" evidence="1">
    <location>
        <begin position="398"/>
        <end position="506"/>
    </location>
</feature>
<feature type="region of interest" description="Disordered" evidence="2">
    <location>
        <begin position="712"/>
        <end position="732"/>
    </location>
</feature>
<feature type="compositionally biased region" description="Polar residues" evidence="2">
    <location>
        <begin position="1"/>
        <end position="31"/>
    </location>
</feature>
<dbReference type="SUPFAM" id="SSF50044">
    <property type="entry name" value="SH3-domain"/>
    <property type="match status" value="1"/>
</dbReference>
<feature type="region of interest" description="Disordered" evidence="2">
    <location>
        <begin position="1008"/>
        <end position="1093"/>
    </location>
</feature>
<dbReference type="InterPro" id="IPR036034">
    <property type="entry name" value="PDZ_sf"/>
</dbReference>
<feature type="region of interest" description="Disordered" evidence="2">
    <location>
        <begin position="1"/>
        <end position="39"/>
    </location>
</feature>
<feature type="region of interest" description="Disordered" evidence="2">
    <location>
        <begin position="765"/>
        <end position="830"/>
    </location>
</feature>
<dbReference type="Pfam" id="PF00625">
    <property type="entry name" value="Guanylate_kin"/>
    <property type="match status" value="1"/>
</dbReference>
<feature type="domain" description="PDZ" evidence="4">
    <location>
        <begin position="1128"/>
        <end position="1207"/>
    </location>
</feature>
<dbReference type="SMART" id="SM00228">
    <property type="entry name" value="PDZ"/>
    <property type="match status" value="4"/>
</dbReference>
<protein>
    <submittedName>
        <fullName evidence="5">Putative membrane-associated guanylate kinase maguk</fullName>
    </submittedName>
</protein>
<dbReference type="GO" id="GO:0035331">
    <property type="term" value="P:negative regulation of hippo signaling"/>
    <property type="evidence" value="ECO:0007669"/>
    <property type="project" value="TreeGrafter"/>
</dbReference>
<feature type="domain" description="PDZ" evidence="4">
    <location>
        <begin position="1275"/>
        <end position="1349"/>
    </location>
</feature>
<keyword evidence="5" id="KW-0418">Kinase</keyword>
<dbReference type="PANTHER" id="PTHR46360">
    <property type="entry name" value="DISKS LARGE HOMOLOG 5"/>
    <property type="match status" value="1"/>
</dbReference>
<dbReference type="EMBL" id="GBBI01002996">
    <property type="protein sequence ID" value="JAC15716.1"/>
    <property type="molecule type" value="mRNA"/>
</dbReference>
<dbReference type="SMART" id="SM00072">
    <property type="entry name" value="GuKc"/>
    <property type="match status" value="1"/>
</dbReference>
<dbReference type="InterPro" id="IPR036028">
    <property type="entry name" value="SH3-like_dom_sf"/>
</dbReference>
<evidence type="ECO:0000259" key="4">
    <source>
        <dbReference type="PROSITE" id="PS50106"/>
    </source>
</evidence>
<dbReference type="Gene3D" id="3.40.50.300">
    <property type="entry name" value="P-loop containing nucleotide triphosphate hydrolases"/>
    <property type="match status" value="1"/>
</dbReference>
<feature type="region of interest" description="Disordered" evidence="2">
    <location>
        <begin position="1213"/>
        <end position="1242"/>
    </location>
</feature>
<keyword evidence="5" id="KW-0808">Transferase</keyword>
<dbReference type="GO" id="GO:0016301">
    <property type="term" value="F:kinase activity"/>
    <property type="evidence" value="ECO:0007669"/>
    <property type="project" value="UniProtKB-KW"/>
</dbReference>
<dbReference type="PROSITE" id="PS50106">
    <property type="entry name" value="PDZ"/>
    <property type="match status" value="4"/>
</dbReference>
<feature type="compositionally biased region" description="Low complexity" evidence="2">
    <location>
        <begin position="1067"/>
        <end position="1081"/>
    </location>
</feature>
<feature type="domain" description="PDZ" evidence="4">
    <location>
        <begin position="535"/>
        <end position="622"/>
    </location>
</feature>
<dbReference type="GO" id="GO:0005886">
    <property type="term" value="C:plasma membrane"/>
    <property type="evidence" value="ECO:0007669"/>
    <property type="project" value="TreeGrafter"/>
</dbReference>
<dbReference type="InterPro" id="IPR008145">
    <property type="entry name" value="GK/Ca_channel_bsu"/>
</dbReference>
<dbReference type="PANTHER" id="PTHR46360:SF1">
    <property type="entry name" value="DISKS LARGE HOMOLOG 5"/>
    <property type="match status" value="1"/>
</dbReference>
<proteinExistence type="evidence at transcript level"/>
<dbReference type="Gene3D" id="2.30.30.40">
    <property type="entry name" value="SH3 Domains"/>
    <property type="match status" value="1"/>
</dbReference>
<evidence type="ECO:0000313" key="5">
    <source>
        <dbReference type="EMBL" id="JAC15716.1"/>
    </source>
</evidence>
<dbReference type="CDD" id="cd06767">
    <property type="entry name" value="PDZ3_DLG5-like"/>
    <property type="match status" value="1"/>
</dbReference>
<keyword evidence="1" id="KW-0175">Coiled coil</keyword>
<evidence type="ECO:0000256" key="1">
    <source>
        <dbReference type="SAM" id="Coils"/>
    </source>
</evidence>
<dbReference type="Pfam" id="PF00595">
    <property type="entry name" value="PDZ"/>
    <property type="match status" value="4"/>
</dbReference>
<feature type="domain" description="Guanylate kinase-like" evidence="3">
    <location>
        <begin position="1509"/>
        <end position="1677"/>
    </location>
</feature>
<dbReference type="InterPro" id="IPR053004">
    <property type="entry name" value="MAGUK_Signaling_Regulators"/>
</dbReference>
<sequence length="1691" mass="189010">SGNSSLDGVSNTDTLTRSYSTNSERGSTSGVRESLPSRDYDGLKTQCEKAMHELQVLRRQHSETVRRCEHTMKELDYYRGQHHAAMAQLVESAAQEPSSLRTKYELVSDLRTSQEGDNGNIEAVNQLYLTTLSKYEAMKSDYDNLTKRYDTLATSHTVTVDKLELAQEEMARVKKQCEELMNERNLAIRERNGLKQQCTAAIRQWDIALRERNEYQEALVKVQQQHEEAVKEINQAMAVRMKASKDIKRLTEERNAAMQEYSLIMSERDTVHKEMEKLTEDLTGAFKKSSILEAELKELQDEKKALSYQVETLKREIASALHDRDKALKECNDLREKFGELSTSSSSKEDEHHRRDKTRLLVPGYNRERENGSKDECESQSGSMELYVKCQKERIENLGQADQEIERIGRQNDKLQAELQEALQEAEVCKRRRDWAFSERDKIVLERESIRTLCDRLRRERDRAVSELAETLRDSDEVKRQRDNITRQLNSLKEKMEAQMEKENRMVQLHSVGHNYSHDSAIDTDMQEFDSEMLSIDLNGLNSTEDLGVELCGGRDDPQYPNDTGIYVSSVAKGSIADGKLKPNDCVVRVNNVDCTNVSKRLVLETMRCVGNAAVMVVRRRRLYTAQLQLSKYDHGITLESGIYISKISPGSLAAKEGNLSVGDRVVSINNKTVEGMMSIREAMSLLNEARDVLLITTLKSYNNTACSSLVSGGGANTTATESRQVNSSTQTSDHLLALSHSPLSNLATGGSASPVSTKWVTLTEEKKKNRNSSPVVVSPTPAESPTSSLDRERDSALGELDSVIDSYQPVDSKNGGTIRESSRHRYSNGTNTIQGKVAAMDGGTWPKARGCPAIEAGTATILPPRRKTRLPLSLLLNNSPNYISFPACCEQSRADMKELDLTVRTGNTGKEELEYYVKKKGARNELLGGTAGPVADDSTPLVGSVVTNAVHSRIHSQLYPGAPHYPLPYLQHPHSHRHGTGTPSNNTSTALATTTFSFHPSYNTIQYGGHRHSPSADCHYNKIRSVDSSGSPADHDLDHSHHHHFTAPGTFPRKREDRFRIPSNPSVASKSSGAKVSSSSIEKTSDRGSPMPTFHVEVLSPGHRQNKTTSLPDYCWPHKPSPGELRRVHIDKSSEPLGIQISCLDSGGVFVSTVSENSLASQVGLRVGDQLLEVCGINMRCATYRLAASVLRQCRDSITMLVQYSPHKYHELEGTGSSSGDSKTRSGSPTPCNSPRSNRKSLPAHLTQAISSMAASNVSSPRASPVCCSDEPRYLLIETQKCSNLGISLVGGNAVGIYVHSVQTGSLAYEAGLRMGDRILEYNGTDLRQATAEEAAYELAKPADKVTVLAQYCIERYNEFKDKPGDSFYIRAMFDRLGDVGEVLQLRFKKDDILHVDNTMFNGVPGSWRAWLLDEDGFRQQCGIIPSKYKVEEEMVVRRSLGDLEGEARRGTRRSFFRRKKHQRSDSKELASFSNIGIGWYSDSGMLNEEACPLASYQRVVRLNYPQLRAVLVVGPLSDWVTDKLIQDFPDKFCRCVPEVMHCSQTIMDKGVADNVFVDYRKKGSFFECTSVSAVKDMCDKNVHCILDVGLASVERLHRHQIYPIVLLIKFKSTKQIREVKDTRYPLDKVTAKAAKEMYEHALKLESEYRHHISAVIPATGVNIAYMCTQIKAAVEIEQNKTLWVPYNNQ</sequence>
<organism evidence="5">
    <name type="scientific">Triatoma infestans</name>
    <name type="common">Assassin bug</name>
    <dbReference type="NCBI Taxonomy" id="30076"/>
    <lineage>
        <taxon>Eukaryota</taxon>
        <taxon>Metazoa</taxon>
        <taxon>Ecdysozoa</taxon>
        <taxon>Arthropoda</taxon>
        <taxon>Hexapoda</taxon>
        <taxon>Insecta</taxon>
        <taxon>Pterygota</taxon>
        <taxon>Neoptera</taxon>
        <taxon>Paraneoptera</taxon>
        <taxon>Hemiptera</taxon>
        <taxon>Heteroptera</taxon>
        <taxon>Panheteroptera</taxon>
        <taxon>Cimicomorpha</taxon>
        <taxon>Reduviidae</taxon>
        <taxon>Triatominae</taxon>
        <taxon>Triatoma</taxon>
    </lineage>
</organism>
<feature type="coiled-coil region" evidence="1">
    <location>
        <begin position="163"/>
        <end position="337"/>
    </location>
</feature>
<dbReference type="PROSITE" id="PS50052">
    <property type="entry name" value="GUANYLATE_KINASE_2"/>
    <property type="match status" value="1"/>
</dbReference>
<feature type="non-terminal residue" evidence="5">
    <location>
        <position position="1"/>
    </location>
</feature>